<dbReference type="EMBL" id="BK014770">
    <property type="protein sequence ID" value="DAD75024.1"/>
    <property type="molecule type" value="Genomic_DNA"/>
</dbReference>
<proteinExistence type="predicted"/>
<dbReference type="InterPro" id="IPR021145">
    <property type="entry name" value="Portal_protein_SPP1_Gp6-like"/>
</dbReference>
<accession>A0A8S5LYS0</accession>
<protein>
    <submittedName>
        <fullName evidence="1">Portal protein</fullName>
    </submittedName>
</protein>
<sequence length="453" mass="51971">MRYATMYEAIQKILDKEEQIDYVLSGEFARRIELWSNMYKDKAPWLSPTVQSLCLPASVAGEVARLTTLELQSHISGSSRATYLDKFYQRVCEQLRIQTEYAFAKGGMIFKPYPTAKGIAIQYIQADSFFPLEYDSEQITRCAFLDQFRKGQEIYSRIELHHIDGEEMSIRNRVFVSRTDGVLGTEVPIQSVSKWAQLAEEIRFEGVDKLPFGYFKVPLGNNKNSDSPLGVSVFSRADDLIREADERYSQINWEYKGKEAAVHIAQSLLKYRAETDSWEYPAGMQRLYRTVEYNSGAIDKPFMETYSPPIRDESFFNGLNNQLRKIEFNCNLAYGTLSDPNNTDKTAEEIRASKQRSYSFVSDCQTALQNALEDLVDAMCFWCDVYGLAPSGSCNTSFSWDDSIVVDADKERDQDRQDVAMGAMQLWEYRMKWYGETEEQAKAAVQQPAEVIE</sequence>
<organism evidence="1">
    <name type="scientific">Siphoviridae sp. ct9Y44</name>
    <dbReference type="NCBI Taxonomy" id="2826176"/>
    <lineage>
        <taxon>Viruses</taxon>
        <taxon>Duplodnaviria</taxon>
        <taxon>Heunggongvirae</taxon>
        <taxon>Uroviricota</taxon>
        <taxon>Caudoviricetes</taxon>
    </lineage>
</organism>
<evidence type="ECO:0000313" key="1">
    <source>
        <dbReference type="EMBL" id="DAD75024.1"/>
    </source>
</evidence>
<dbReference type="Pfam" id="PF05133">
    <property type="entry name" value="SPP1_portal"/>
    <property type="match status" value="1"/>
</dbReference>
<name>A0A8S5LYS0_9CAUD</name>
<reference evidence="1" key="1">
    <citation type="journal article" date="2021" name="Proc. Natl. Acad. Sci. U.S.A.">
        <title>A Catalog of Tens of Thousands of Viruses from Human Metagenomes Reveals Hidden Associations with Chronic Diseases.</title>
        <authorList>
            <person name="Tisza M.J."/>
            <person name="Buck C.B."/>
        </authorList>
    </citation>
    <scope>NUCLEOTIDE SEQUENCE</scope>
    <source>
        <strain evidence="1">Ct9Y44</strain>
    </source>
</reference>